<keyword evidence="10" id="KW-0175">Coiled coil</keyword>
<keyword evidence="3" id="KW-1003">Cell membrane</keyword>
<feature type="transmembrane region" description="Helical" evidence="11">
    <location>
        <begin position="163"/>
        <end position="188"/>
    </location>
</feature>
<evidence type="ECO:0000256" key="3">
    <source>
        <dbReference type="ARBA" id="ARBA00022475"/>
    </source>
</evidence>
<evidence type="ECO:0000256" key="9">
    <source>
        <dbReference type="RuleBase" id="RU003945"/>
    </source>
</evidence>
<feature type="transmembrane region" description="Helical" evidence="11">
    <location>
        <begin position="20"/>
        <end position="39"/>
    </location>
</feature>
<evidence type="ECO:0000256" key="8">
    <source>
        <dbReference type="ARBA" id="ARBA00023186"/>
    </source>
</evidence>
<evidence type="ECO:0000259" key="12">
    <source>
        <dbReference type="Pfam" id="PF02096"/>
    </source>
</evidence>
<evidence type="ECO:0000256" key="10">
    <source>
        <dbReference type="SAM" id="Coils"/>
    </source>
</evidence>
<sequence>MTNLFIQMFNQILNFTSDYGIAIILFTLLIKIALLPLTIKQKKSMKIQQELSRKMAELKNQYKDDQEMLNEEMLKLYKENPGSGFGFLTLFLQMPIFVAMYKTFAHNIVDSPTVILPWINNLSSPDPYFILPILYIITQLLPGFLSYVGIIKNSSIPKLTPMSIVPAVMISLLFLTKSPAALGLYFIVSNIFTNIEQLIPVSE</sequence>
<dbReference type="AlphaFoldDB" id="A0A1M5WMV8"/>
<organism evidence="13 14">
    <name type="scientific">Sporanaerobacter acetigenes DSM 13106</name>
    <dbReference type="NCBI Taxonomy" id="1123281"/>
    <lineage>
        <taxon>Bacteria</taxon>
        <taxon>Bacillati</taxon>
        <taxon>Bacillota</taxon>
        <taxon>Tissierellia</taxon>
        <taxon>Tissierellales</taxon>
        <taxon>Sporanaerobacteraceae</taxon>
        <taxon>Sporanaerobacter</taxon>
    </lineage>
</organism>
<dbReference type="GO" id="GO:0015031">
    <property type="term" value="P:protein transport"/>
    <property type="evidence" value="ECO:0007669"/>
    <property type="project" value="UniProtKB-KW"/>
</dbReference>
<keyword evidence="7 11" id="KW-0472">Membrane</keyword>
<evidence type="ECO:0000313" key="14">
    <source>
        <dbReference type="Proteomes" id="UP000184389"/>
    </source>
</evidence>
<feature type="transmembrane region" description="Helical" evidence="11">
    <location>
        <begin position="129"/>
        <end position="151"/>
    </location>
</feature>
<dbReference type="InterPro" id="IPR001708">
    <property type="entry name" value="YidC/ALB3/OXA1/COX18"/>
</dbReference>
<evidence type="ECO:0000256" key="1">
    <source>
        <dbReference type="ARBA" id="ARBA00004651"/>
    </source>
</evidence>
<keyword evidence="6 11" id="KW-1133">Transmembrane helix</keyword>
<dbReference type="NCBIfam" id="TIGR03592">
    <property type="entry name" value="yidC_oxa1_cterm"/>
    <property type="match status" value="1"/>
</dbReference>
<proteinExistence type="inferred from homology"/>
<evidence type="ECO:0000256" key="4">
    <source>
        <dbReference type="ARBA" id="ARBA00022692"/>
    </source>
</evidence>
<dbReference type="CDD" id="cd20070">
    <property type="entry name" value="5TM_YidC_Alb3"/>
    <property type="match status" value="1"/>
</dbReference>
<keyword evidence="14" id="KW-1185">Reference proteome</keyword>
<dbReference type="PANTHER" id="PTHR12428">
    <property type="entry name" value="OXA1"/>
    <property type="match status" value="1"/>
</dbReference>
<protein>
    <submittedName>
        <fullName evidence="13">Membrane protein insertase, YidC/Oxa1 family, C-terminal domain-containing protein</fullName>
    </submittedName>
</protein>
<keyword evidence="4 9" id="KW-0812">Transmembrane</keyword>
<feature type="domain" description="Membrane insertase YidC/Oxa/ALB C-terminal" evidence="12">
    <location>
        <begin position="19"/>
        <end position="199"/>
    </location>
</feature>
<dbReference type="RefSeq" id="WP_072743996.1">
    <property type="nucleotide sequence ID" value="NZ_FQXR01000005.1"/>
</dbReference>
<keyword evidence="5" id="KW-0653">Protein transport</keyword>
<dbReference type="STRING" id="1123281.SAMN02745180_01316"/>
<feature type="coiled-coil region" evidence="10">
    <location>
        <begin position="48"/>
        <end position="79"/>
    </location>
</feature>
<keyword evidence="2" id="KW-0813">Transport</keyword>
<accession>A0A1M5WMV8</accession>
<dbReference type="GO" id="GO:0051205">
    <property type="term" value="P:protein insertion into membrane"/>
    <property type="evidence" value="ECO:0007669"/>
    <property type="project" value="TreeGrafter"/>
</dbReference>
<evidence type="ECO:0000256" key="6">
    <source>
        <dbReference type="ARBA" id="ARBA00022989"/>
    </source>
</evidence>
<comment type="similarity">
    <text evidence="9">Belongs to the OXA1/ALB3/YidC family.</text>
</comment>
<evidence type="ECO:0000256" key="5">
    <source>
        <dbReference type="ARBA" id="ARBA00022927"/>
    </source>
</evidence>
<evidence type="ECO:0000313" key="13">
    <source>
        <dbReference type="EMBL" id="SHH88867.1"/>
    </source>
</evidence>
<evidence type="ECO:0000256" key="2">
    <source>
        <dbReference type="ARBA" id="ARBA00022448"/>
    </source>
</evidence>
<dbReference type="GO" id="GO:0032977">
    <property type="term" value="F:membrane insertase activity"/>
    <property type="evidence" value="ECO:0007669"/>
    <property type="project" value="InterPro"/>
</dbReference>
<comment type="subcellular location">
    <subcellularLocation>
        <location evidence="1">Cell membrane</location>
        <topology evidence="1">Multi-pass membrane protein</topology>
    </subcellularLocation>
    <subcellularLocation>
        <location evidence="9">Membrane</location>
        <topology evidence="9">Multi-pass membrane protein</topology>
    </subcellularLocation>
</comment>
<evidence type="ECO:0000256" key="7">
    <source>
        <dbReference type="ARBA" id="ARBA00023136"/>
    </source>
</evidence>
<gene>
    <name evidence="13" type="ORF">SAMN02745180_01316</name>
</gene>
<dbReference type="GO" id="GO:0005886">
    <property type="term" value="C:plasma membrane"/>
    <property type="evidence" value="ECO:0007669"/>
    <property type="project" value="UniProtKB-SubCell"/>
</dbReference>
<name>A0A1M5WMV8_9FIRM</name>
<feature type="transmembrane region" description="Helical" evidence="11">
    <location>
        <begin position="85"/>
        <end position="109"/>
    </location>
</feature>
<dbReference type="OrthoDB" id="2380676at2"/>
<evidence type="ECO:0000256" key="11">
    <source>
        <dbReference type="SAM" id="Phobius"/>
    </source>
</evidence>
<dbReference type="InterPro" id="IPR047196">
    <property type="entry name" value="YidC_ALB_C"/>
</dbReference>
<dbReference type="EMBL" id="FQXR01000005">
    <property type="protein sequence ID" value="SHH88867.1"/>
    <property type="molecule type" value="Genomic_DNA"/>
</dbReference>
<dbReference type="InterPro" id="IPR028055">
    <property type="entry name" value="YidC/Oxa/ALB_C"/>
</dbReference>
<keyword evidence="8" id="KW-0143">Chaperone</keyword>
<reference evidence="13 14" key="1">
    <citation type="submission" date="2016-11" db="EMBL/GenBank/DDBJ databases">
        <authorList>
            <person name="Jaros S."/>
            <person name="Januszkiewicz K."/>
            <person name="Wedrychowicz H."/>
        </authorList>
    </citation>
    <scope>NUCLEOTIDE SEQUENCE [LARGE SCALE GENOMIC DNA]</scope>
    <source>
        <strain evidence="13 14">DSM 13106</strain>
    </source>
</reference>
<dbReference type="PANTHER" id="PTHR12428:SF65">
    <property type="entry name" value="CYTOCHROME C OXIDASE ASSEMBLY PROTEIN COX18, MITOCHONDRIAL"/>
    <property type="match status" value="1"/>
</dbReference>
<dbReference type="Proteomes" id="UP000184389">
    <property type="component" value="Unassembled WGS sequence"/>
</dbReference>
<dbReference type="Pfam" id="PF02096">
    <property type="entry name" value="60KD_IMP"/>
    <property type="match status" value="1"/>
</dbReference>